<dbReference type="RefSeq" id="WP_075316361.1">
    <property type="nucleotide sequence ID" value="NZ_CP018871.1"/>
</dbReference>
<comment type="caution">
    <text evidence="4">The sequence shown here is derived from an EMBL/GenBank/DDBJ whole genome shotgun (WGS) entry which is preliminary data.</text>
</comment>
<dbReference type="Proteomes" id="UP000451048">
    <property type="component" value="Unassembled WGS sequence"/>
</dbReference>
<organism evidence="4 5">
    <name type="scientific">Acinetobacter haemolyticus</name>
    <dbReference type="NCBI Taxonomy" id="29430"/>
    <lineage>
        <taxon>Bacteria</taxon>
        <taxon>Pseudomonadati</taxon>
        <taxon>Pseudomonadota</taxon>
        <taxon>Gammaproteobacteria</taxon>
        <taxon>Moraxellales</taxon>
        <taxon>Moraxellaceae</taxon>
        <taxon>Acinetobacter</taxon>
    </lineage>
</organism>
<dbReference type="EC" id="3.2.2.n1" evidence="3"/>
<evidence type="ECO:0000313" key="5">
    <source>
        <dbReference type="Proteomes" id="UP000451048"/>
    </source>
</evidence>
<dbReference type="GO" id="GO:0009691">
    <property type="term" value="P:cytokinin biosynthetic process"/>
    <property type="evidence" value="ECO:0007669"/>
    <property type="project" value="UniProtKB-UniRule"/>
</dbReference>
<dbReference type="GO" id="GO:0005829">
    <property type="term" value="C:cytosol"/>
    <property type="evidence" value="ECO:0007669"/>
    <property type="project" value="TreeGrafter"/>
</dbReference>
<dbReference type="InterPro" id="IPR031100">
    <property type="entry name" value="LOG_fam"/>
</dbReference>
<dbReference type="Pfam" id="PF03641">
    <property type="entry name" value="Lysine_decarbox"/>
    <property type="match status" value="1"/>
</dbReference>
<gene>
    <name evidence="4" type="ORF">GPS52_11560</name>
</gene>
<evidence type="ECO:0000313" key="4">
    <source>
        <dbReference type="EMBL" id="NAR74122.1"/>
    </source>
</evidence>
<protein>
    <recommendedName>
        <fullName evidence="3">Cytokinin riboside 5'-monophosphate phosphoribohydrolase</fullName>
        <ecNumber evidence="3">3.2.2.n1</ecNumber>
    </recommendedName>
</protein>
<dbReference type="NCBIfam" id="TIGR00730">
    <property type="entry name" value="Rossman fold protein, TIGR00730 family"/>
    <property type="match status" value="1"/>
</dbReference>
<evidence type="ECO:0000256" key="3">
    <source>
        <dbReference type="RuleBase" id="RU363015"/>
    </source>
</evidence>
<dbReference type="EMBL" id="WTTO01000035">
    <property type="protein sequence ID" value="NAR74122.1"/>
    <property type="molecule type" value="Genomic_DNA"/>
</dbReference>
<reference evidence="4 5" key="1">
    <citation type="submission" date="2019-12" db="EMBL/GenBank/DDBJ databases">
        <title>Acinetobacter haemolyticus comparative genomics.</title>
        <authorList>
            <person name="Castro-Jaimes S."/>
            <person name="Bello-Lopez E."/>
            <person name="Velazquez-Acosta C."/>
            <person name="Volkow-Fernandez P."/>
            <person name="Lozano-Zarain P."/>
            <person name="Castillo Ramirez S."/>
            <person name="Cevallos M.A."/>
        </authorList>
    </citation>
    <scope>NUCLEOTIDE SEQUENCE [LARGE SCALE GENOMIC DNA]</scope>
    <source>
        <strain evidence="4 5">AN10</strain>
    </source>
</reference>
<comment type="catalytic activity">
    <reaction evidence="1">
        <text>AMP + H2O = D-ribose 5-phosphate + adenine</text>
        <dbReference type="Rhea" id="RHEA:20129"/>
        <dbReference type="ChEBI" id="CHEBI:15377"/>
        <dbReference type="ChEBI" id="CHEBI:16708"/>
        <dbReference type="ChEBI" id="CHEBI:78346"/>
        <dbReference type="ChEBI" id="CHEBI:456215"/>
        <dbReference type="EC" id="3.2.2.4"/>
    </reaction>
</comment>
<sequence>MNSVLRMTEKRMNTLPKTTQPLIALYCGSRTGNKSIYRDSAIELAQHIANQSFGIVYGGASIGLMGQVADTVLEHGGEVVGVIPEFMLDYEIAHNQLTELHIVQSMHERKALMAERASAFIALPGGLGTFEEILEIATWGQLNQHQKPMIIYNVNRFYDALIAQLDHAVEEGFLPPQHRAKIIICENPEQISNVIKNLNAPSHIEV</sequence>
<dbReference type="KEGG" id="ahl:AHTJS_15775"/>
<keyword evidence="3" id="KW-0203">Cytokinin biosynthesis</keyword>
<dbReference type="Gene3D" id="3.40.50.450">
    <property type="match status" value="1"/>
</dbReference>
<name>A0A1L6KRE5_ACIHA</name>
<keyword evidence="3" id="KW-0378">Hydrolase</keyword>
<dbReference type="GO" id="GO:0008714">
    <property type="term" value="F:AMP nucleosidase activity"/>
    <property type="evidence" value="ECO:0007669"/>
    <property type="project" value="UniProtKB-EC"/>
</dbReference>
<evidence type="ECO:0000256" key="2">
    <source>
        <dbReference type="ARBA" id="ARBA00006763"/>
    </source>
</evidence>
<proteinExistence type="inferred from homology"/>
<evidence type="ECO:0000256" key="1">
    <source>
        <dbReference type="ARBA" id="ARBA00000274"/>
    </source>
</evidence>
<dbReference type="PANTHER" id="PTHR31223">
    <property type="entry name" value="LOG FAMILY PROTEIN YJL055W"/>
    <property type="match status" value="1"/>
</dbReference>
<dbReference type="InterPro" id="IPR005269">
    <property type="entry name" value="LOG"/>
</dbReference>
<accession>A0A1L6KRE5</accession>
<dbReference type="OrthoDB" id="9801098at2"/>
<dbReference type="PANTHER" id="PTHR31223:SF70">
    <property type="entry name" value="LOG FAMILY PROTEIN YJL055W"/>
    <property type="match status" value="1"/>
</dbReference>
<comment type="similarity">
    <text evidence="2 3">Belongs to the LOG family.</text>
</comment>
<dbReference type="SUPFAM" id="SSF102405">
    <property type="entry name" value="MCP/YpsA-like"/>
    <property type="match status" value="1"/>
</dbReference>
<dbReference type="AlphaFoldDB" id="A0A1L6KRE5"/>